<dbReference type="InterPro" id="IPR003439">
    <property type="entry name" value="ABC_transporter-like_ATP-bd"/>
</dbReference>
<dbReference type="Proteomes" id="UP000194873">
    <property type="component" value="Unassembled WGS sequence"/>
</dbReference>
<proteinExistence type="inferred from homology"/>
<evidence type="ECO:0000256" key="3">
    <source>
        <dbReference type="ARBA" id="ARBA00022458"/>
    </source>
</evidence>
<dbReference type="PANTHER" id="PTHR42711">
    <property type="entry name" value="ABC TRANSPORTER ATP-BINDING PROTEIN"/>
    <property type="match status" value="1"/>
</dbReference>
<dbReference type="InterPro" id="IPR050763">
    <property type="entry name" value="ABC_transporter_ATP-binding"/>
</dbReference>
<comment type="similarity">
    <text evidence="1">Belongs to the ABC transporter superfamily.</text>
</comment>
<dbReference type="SMART" id="SM00382">
    <property type="entry name" value="AAA"/>
    <property type="match status" value="1"/>
</dbReference>
<evidence type="ECO:0000313" key="7">
    <source>
        <dbReference type="EMBL" id="OUJ68011.1"/>
    </source>
</evidence>
<sequence>MIQLEGITKSYNGRSILKPLNLDVPAGCVYGLLGPNGAGKTTTLRLLSRIILPDAGAIYFNGEKYQERHVKQIGYMPEERGLYKEMSVQDQINYIADLQGLKRREVTNRTARLLNLFNLEGVLNQPIKRLSKGTSQKVQFICTILHQPKLLILDEPFSGLDPVSSQALEKEILHLRDNGVAIILSTHRMDQVETICDKVCLLNQGVKMLEGKISEVKAHFKTGTYELTTNRTLDDSLLAKYIFVSRDKNNYRVSLQDNKEASVFLQDILSDNVSVQRFVETSPTMNDIFINIIKNNTIFSHPLNNLV</sequence>
<protein>
    <recommendedName>
        <fullName evidence="6">ABC transporter domain-containing protein</fullName>
    </recommendedName>
</protein>
<dbReference type="PROSITE" id="PS50893">
    <property type="entry name" value="ABC_TRANSPORTER_2"/>
    <property type="match status" value="1"/>
</dbReference>
<evidence type="ECO:0000256" key="4">
    <source>
        <dbReference type="ARBA" id="ARBA00022741"/>
    </source>
</evidence>
<dbReference type="InterPro" id="IPR025302">
    <property type="entry name" value="DrrA1/2-like_C"/>
</dbReference>
<accession>A0A2C9ZTQ4</accession>
<evidence type="ECO:0000313" key="8">
    <source>
        <dbReference type="Proteomes" id="UP000194873"/>
    </source>
</evidence>
<keyword evidence="3" id="KW-0536">Nodulation</keyword>
<keyword evidence="5" id="KW-0067">ATP-binding</keyword>
<dbReference type="GO" id="GO:0005524">
    <property type="term" value="F:ATP binding"/>
    <property type="evidence" value="ECO:0007669"/>
    <property type="project" value="UniProtKB-KW"/>
</dbReference>
<dbReference type="EMBL" id="MTSE01000057">
    <property type="protein sequence ID" value="OUJ68011.1"/>
    <property type="molecule type" value="Genomic_DNA"/>
</dbReference>
<keyword evidence="8" id="KW-1185">Reference proteome</keyword>
<keyword evidence="2" id="KW-0813">Transport</keyword>
<dbReference type="Pfam" id="PF13732">
    <property type="entry name" value="DrrA1-3_C"/>
    <property type="match status" value="1"/>
</dbReference>
<evidence type="ECO:0000256" key="5">
    <source>
        <dbReference type="ARBA" id="ARBA00022840"/>
    </source>
</evidence>
<dbReference type="Gene3D" id="3.40.50.300">
    <property type="entry name" value="P-loop containing nucleotide triphosphate hydrolases"/>
    <property type="match status" value="1"/>
</dbReference>
<evidence type="ECO:0000256" key="2">
    <source>
        <dbReference type="ARBA" id="ARBA00022448"/>
    </source>
</evidence>
<evidence type="ECO:0000256" key="1">
    <source>
        <dbReference type="ARBA" id="ARBA00005417"/>
    </source>
</evidence>
<reference evidence="7 8" key="1">
    <citation type="submission" date="2017-01" db="EMBL/GenBank/DDBJ databases">
        <title>A new Hymenobacter.</title>
        <authorList>
            <person name="Liang Y."/>
            <person name="Feng F."/>
        </authorList>
    </citation>
    <scope>NUCLEOTIDE SEQUENCE [LARGE SCALE GENOMIC DNA]</scope>
    <source>
        <strain evidence="7">MIMBbqt21</strain>
    </source>
</reference>
<dbReference type="RefSeq" id="WP_086597461.1">
    <property type="nucleotide sequence ID" value="NZ_MTSE01000057.1"/>
</dbReference>
<name>A0A2C9ZTQ4_9BACT</name>
<comment type="caution">
    <text evidence="7">The sequence shown here is derived from an EMBL/GenBank/DDBJ whole genome shotgun (WGS) entry which is preliminary data.</text>
</comment>
<evidence type="ECO:0000259" key="6">
    <source>
        <dbReference type="PROSITE" id="PS50893"/>
    </source>
</evidence>
<keyword evidence="4" id="KW-0547">Nucleotide-binding</keyword>
<dbReference type="PANTHER" id="PTHR42711:SF5">
    <property type="entry name" value="ABC TRANSPORTER ATP-BINDING PROTEIN NATA"/>
    <property type="match status" value="1"/>
</dbReference>
<dbReference type="InterPro" id="IPR003593">
    <property type="entry name" value="AAA+_ATPase"/>
</dbReference>
<dbReference type="SUPFAM" id="SSF52540">
    <property type="entry name" value="P-loop containing nucleoside triphosphate hydrolases"/>
    <property type="match status" value="1"/>
</dbReference>
<dbReference type="AlphaFoldDB" id="A0A2C9ZTQ4"/>
<dbReference type="InterPro" id="IPR027417">
    <property type="entry name" value="P-loop_NTPase"/>
</dbReference>
<feature type="domain" description="ABC transporter" evidence="6">
    <location>
        <begin position="2"/>
        <end position="229"/>
    </location>
</feature>
<dbReference type="OrthoDB" id="9780828at2"/>
<gene>
    <name evidence="7" type="ORF">BXP70_28240</name>
</gene>
<dbReference type="GO" id="GO:0016887">
    <property type="term" value="F:ATP hydrolysis activity"/>
    <property type="evidence" value="ECO:0007669"/>
    <property type="project" value="InterPro"/>
</dbReference>
<dbReference type="Pfam" id="PF00005">
    <property type="entry name" value="ABC_tran"/>
    <property type="match status" value="1"/>
</dbReference>
<organism evidence="7 8">
    <name type="scientific">Hymenobacter crusticola</name>
    <dbReference type="NCBI Taxonomy" id="1770526"/>
    <lineage>
        <taxon>Bacteria</taxon>
        <taxon>Pseudomonadati</taxon>
        <taxon>Bacteroidota</taxon>
        <taxon>Cytophagia</taxon>
        <taxon>Cytophagales</taxon>
        <taxon>Hymenobacteraceae</taxon>
        <taxon>Hymenobacter</taxon>
    </lineage>
</organism>